<proteinExistence type="predicted"/>
<gene>
    <name evidence="1" type="ORF">CK203_053802</name>
</gene>
<organism evidence="1 2">
    <name type="scientific">Vitis vinifera</name>
    <name type="common">Grape</name>
    <dbReference type="NCBI Taxonomy" id="29760"/>
    <lineage>
        <taxon>Eukaryota</taxon>
        <taxon>Viridiplantae</taxon>
        <taxon>Streptophyta</taxon>
        <taxon>Embryophyta</taxon>
        <taxon>Tracheophyta</taxon>
        <taxon>Spermatophyta</taxon>
        <taxon>Magnoliopsida</taxon>
        <taxon>eudicotyledons</taxon>
        <taxon>Gunneridae</taxon>
        <taxon>Pentapetalae</taxon>
        <taxon>rosids</taxon>
        <taxon>Vitales</taxon>
        <taxon>Vitaceae</taxon>
        <taxon>Viteae</taxon>
        <taxon>Vitis</taxon>
    </lineage>
</organism>
<accession>A0A438GQM9</accession>
<name>A0A438GQM9_VITVI</name>
<protein>
    <recommendedName>
        <fullName evidence="3">Reverse transcriptase domain-containing protein</fullName>
    </recommendedName>
</protein>
<evidence type="ECO:0008006" key="3">
    <source>
        <dbReference type="Google" id="ProtNLM"/>
    </source>
</evidence>
<dbReference type="Proteomes" id="UP000288805">
    <property type="component" value="Unassembled WGS sequence"/>
</dbReference>
<evidence type="ECO:0000313" key="1">
    <source>
        <dbReference type="EMBL" id="RVW74519.1"/>
    </source>
</evidence>
<dbReference type="AlphaFoldDB" id="A0A438GQM9"/>
<reference evidence="1 2" key="1">
    <citation type="journal article" date="2018" name="PLoS Genet.">
        <title>Population sequencing reveals clonal diversity and ancestral inbreeding in the grapevine cultivar Chardonnay.</title>
        <authorList>
            <person name="Roach M.J."/>
            <person name="Johnson D.L."/>
            <person name="Bohlmann J."/>
            <person name="van Vuuren H.J."/>
            <person name="Jones S.J."/>
            <person name="Pretorius I.S."/>
            <person name="Schmidt S.A."/>
            <person name="Borneman A.R."/>
        </authorList>
    </citation>
    <scope>NUCLEOTIDE SEQUENCE [LARGE SCALE GENOMIC DNA]</scope>
    <source>
        <strain evidence="2">cv. Chardonnay</strain>
        <tissue evidence="1">Leaf</tissue>
    </source>
</reference>
<evidence type="ECO:0000313" key="2">
    <source>
        <dbReference type="Proteomes" id="UP000288805"/>
    </source>
</evidence>
<comment type="caution">
    <text evidence="1">The sequence shown here is derived from an EMBL/GenBank/DDBJ whole genome shotgun (WGS) entry which is preliminary data.</text>
</comment>
<dbReference type="EMBL" id="QGNW01000368">
    <property type="protein sequence ID" value="RVW74519.1"/>
    <property type="molecule type" value="Genomic_DNA"/>
</dbReference>
<sequence length="71" mass="7965">MGFFKEFFECSSFARSLNATFLILIPKKGGVEDLKDFRPIGLIGGLYKLLAKVLANRLKHSFKAHQGAKYS</sequence>